<reference evidence="1" key="1">
    <citation type="journal article" date="2014" name="Int. J. Syst. Evol. Microbiol.">
        <title>Complete genome sequence of Corynebacterium casei LMG S-19264T (=DSM 44701T), isolated from a smear-ripened cheese.</title>
        <authorList>
            <consortium name="US DOE Joint Genome Institute (JGI-PGF)"/>
            <person name="Walter F."/>
            <person name="Albersmeier A."/>
            <person name="Kalinowski J."/>
            <person name="Ruckert C."/>
        </authorList>
    </citation>
    <scope>NUCLEOTIDE SEQUENCE</scope>
    <source>
        <strain evidence="1">CGMCC 1.12777</strain>
    </source>
</reference>
<proteinExistence type="predicted"/>
<dbReference type="Pfam" id="PF19652">
    <property type="entry name" value="DUF6155"/>
    <property type="match status" value="1"/>
</dbReference>
<dbReference type="Proteomes" id="UP000656813">
    <property type="component" value="Unassembled WGS sequence"/>
</dbReference>
<sequence>MAGIKAKMKVSDLRRALKALSQKELIDIIIKSYQSSDDIKELLLMTFNADEALEELFKKYKTQIKDEFFPERGFGKLRLSQAKKAISSFKKITGDEGLTFELMLYYVEQGVDFTNTYGDIDERFYNSMLSMYEKVIEQCNKNEDLFKAYKERLEAIVIDTEGIGWGFHDALEYLYYSIEWGEEEE</sequence>
<keyword evidence="2" id="KW-1185">Reference proteome</keyword>
<evidence type="ECO:0000313" key="2">
    <source>
        <dbReference type="Proteomes" id="UP000656813"/>
    </source>
</evidence>
<gene>
    <name evidence="1" type="ORF">GCM10007096_17320</name>
</gene>
<comment type="caution">
    <text evidence="1">The sequence shown here is derived from an EMBL/GenBank/DDBJ whole genome shotgun (WGS) entry which is preliminary data.</text>
</comment>
<dbReference type="EMBL" id="BMFV01000011">
    <property type="protein sequence ID" value="GGH80630.1"/>
    <property type="molecule type" value="Genomic_DNA"/>
</dbReference>
<evidence type="ECO:0000313" key="1">
    <source>
        <dbReference type="EMBL" id="GGH80630.1"/>
    </source>
</evidence>
<dbReference type="InterPro" id="IPR046153">
    <property type="entry name" value="DUF6155"/>
</dbReference>
<dbReference type="AlphaFoldDB" id="A0A8J2ZVJ7"/>
<organism evidence="1 2">
    <name type="scientific">Pullulanibacillus pueri</name>
    <dbReference type="NCBI Taxonomy" id="1437324"/>
    <lineage>
        <taxon>Bacteria</taxon>
        <taxon>Bacillati</taxon>
        <taxon>Bacillota</taxon>
        <taxon>Bacilli</taxon>
        <taxon>Bacillales</taxon>
        <taxon>Sporolactobacillaceae</taxon>
        <taxon>Pullulanibacillus</taxon>
    </lineage>
</organism>
<dbReference type="RefSeq" id="WP_229745483.1">
    <property type="nucleotide sequence ID" value="NZ_BMFV01000011.1"/>
</dbReference>
<reference evidence="1" key="2">
    <citation type="submission" date="2020-09" db="EMBL/GenBank/DDBJ databases">
        <authorList>
            <person name="Sun Q."/>
            <person name="Zhou Y."/>
        </authorList>
    </citation>
    <scope>NUCLEOTIDE SEQUENCE</scope>
    <source>
        <strain evidence="1">CGMCC 1.12777</strain>
    </source>
</reference>
<accession>A0A8J2ZVJ7</accession>
<name>A0A8J2ZVJ7_9BACL</name>
<protein>
    <submittedName>
        <fullName evidence="1">Uncharacterized protein</fullName>
    </submittedName>
</protein>